<dbReference type="AlphaFoldDB" id="A0A644SAP9"/>
<comment type="caution">
    <text evidence="1">The sequence shown here is derived from an EMBL/GenBank/DDBJ whole genome shotgun (WGS) entry which is preliminary data.</text>
</comment>
<sequence>MGYRCHIAKNYEVEYENGSYFNNSECKLLSLLEKVGLLEDAWMNEGHEDLEVSRQDTLSLDLEEYDLDEEERGFLEDLIEVAKTAPYAKKSGFIRLSWF</sequence>
<evidence type="ECO:0000313" key="2">
    <source>
        <dbReference type="Proteomes" id="UP000382436"/>
    </source>
</evidence>
<name>A0A644SAP9_CAMCO</name>
<organism evidence="1 2">
    <name type="scientific">Campylobacter coli</name>
    <dbReference type="NCBI Taxonomy" id="195"/>
    <lineage>
        <taxon>Bacteria</taxon>
        <taxon>Pseudomonadati</taxon>
        <taxon>Campylobacterota</taxon>
        <taxon>Epsilonproteobacteria</taxon>
        <taxon>Campylobacterales</taxon>
        <taxon>Campylobacteraceae</taxon>
        <taxon>Campylobacter</taxon>
    </lineage>
</organism>
<accession>A0A644SAP9</accession>
<dbReference type="Proteomes" id="UP000382436">
    <property type="component" value="Unassembled WGS sequence"/>
</dbReference>
<reference evidence="1 2" key="1">
    <citation type="submission" date="2018-05" db="EMBL/GenBank/DDBJ databases">
        <authorList>
            <consortium name="PulseNet: The National Subtyping Network for Foodborne Disease Surveillance"/>
            <person name="Tarr C.L."/>
            <person name="Trees E."/>
            <person name="Katz L.S."/>
            <person name="Carleton-Romer H.A."/>
            <person name="Stroika S."/>
            <person name="Kucerova Z."/>
            <person name="Roache K.F."/>
            <person name="Sabol A.L."/>
            <person name="Besser J."/>
            <person name="Gerner-Smidt P."/>
        </authorList>
    </citation>
    <scope>NUCLEOTIDE SEQUENCE [LARGE SCALE GENOMIC DNA]</scope>
    <source>
        <strain evidence="1 2">PNUSAC001435</strain>
    </source>
</reference>
<proteinExistence type="predicted"/>
<gene>
    <name evidence="1" type="ORF">BZ274_08670</name>
</gene>
<protein>
    <submittedName>
        <fullName evidence="1">Uncharacterized protein</fullName>
    </submittedName>
</protein>
<dbReference type="EMBL" id="AACBVJ010000023">
    <property type="protein sequence ID" value="EAJ9198225.1"/>
    <property type="molecule type" value="Genomic_DNA"/>
</dbReference>
<evidence type="ECO:0000313" key="1">
    <source>
        <dbReference type="EMBL" id="EAJ9198225.1"/>
    </source>
</evidence>